<name>A0ABR2EPS9_9ROSI</name>
<dbReference type="EMBL" id="JBBPBM010000011">
    <property type="protein sequence ID" value="KAK8564010.1"/>
    <property type="molecule type" value="Genomic_DNA"/>
</dbReference>
<dbReference type="Proteomes" id="UP001472677">
    <property type="component" value="Unassembled WGS sequence"/>
</dbReference>
<reference evidence="1 2" key="1">
    <citation type="journal article" date="2024" name="G3 (Bethesda)">
        <title>Genome assembly of Hibiscus sabdariffa L. provides insights into metabolisms of medicinal natural products.</title>
        <authorList>
            <person name="Kim T."/>
        </authorList>
    </citation>
    <scope>NUCLEOTIDE SEQUENCE [LARGE SCALE GENOMIC DNA]</scope>
    <source>
        <strain evidence="1">TK-2024</strain>
        <tissue evidence="1">Old leaves</tissue>
    </source>
</reference>
<proteinExistence type="predicted"/>
<evidence type="ECO:0000313" key="2">
    <source>
        <dbReference type="Proteomes" id="UP001472677"/>
    </source>
</evidence>
<accession>A0ABR2EPS9</accession>
<gene>
    <name evidence="1" type="ORF">V6N12_036142</name>
</gene>
<comment type="caution">
    <text evidence="1">The sequence shown here is derived from an EMBL/GenBank/DDBJ whole genome shotgun (WGS) entry which is preliminary data.</text>
</comment>
<sequence>MMLELVERDPYEETPLFGTRRNHTLSEDERIRRGDDNAELPKLRKNNSADHIIHIEDKGNDSGSSRKVRTGCFKTDSLYFWMTHSTIILIHWDLGIANVVIEILSAALEQLASKDKLGHALAAMLLALIDVSVSCQHSDNPIKLSFWPILFASVVLWPYQEIPGQTVRALQLEAFATCRDETAARRQYSGVGGCKDDGYRTFC</sequence>
<protein>
    <submittedName>
        <fullName evidence="1">Uncharacterized protein</fullName>
    </submittedName>
</protein>
<evidence type="ECO:0000313" key="1">
    <source>
        <dbReference type="EMBL" id="KAK8564010.1"/>
    </source>
</evidence>
<keyword evidence="2" id="KW-1185">Reference proteome</keyword>
<organism evidence="1 2">
    <name type="scientific">Hibiscus sabdariffa</name>
    <name type="common">roselle</name>
    <dbReference type="NCBI Taxonomy" id="183260"/>
    <lineage>
        <taxon>Eukaryota</taxon>
        <taxon>Viridiplantae</taxon>
        <taxon>Streptophyta</taxon>
        <taxon>Embryophyta</taxon>
        <taxon>Tracheophyta</taxon>
        <taxon>Spermatophyta</taxon>
        <taxon>Magnoliopsida</taxon>
        <taxon>eudicotyledons</taxon>
        <taxon>Gunneridae</taxon>
        <taxon>Pentapetalae</taxon>
        <taxon>rosids</taxon>
        <taxon>malvids</taxon>
        <taxon>Malvales</taxon>
        <taxon>Malvaceae</taxon>
        <taxon>Malvoideae</taxon>
        <taxon>Hibiscus</taxon>
    </lineage>
</organism>